<reference evidence="1 2" key="1">
    <citation type="journal article" date="2011" name="EMBO J.">
        <title>Structural diversity of bacterial flagellar motors.</title>
        <authorList>
            <person name="Chen S."/>
            <person name="Beeby M."/>
            <person name="Murphy G.E."/>
            <person name="Leadbetter J.R."/>
            <person name="Hendrixson D.R."/>
            <person name="Briegel A."/>
            <person name="Li Z."/>
            <person name="Shi J."/>
            <person name="Tocheva E.I."/>
            <person name="Muller A."/>
            <person name="Dobro M.J."/>
            <person name="Jensen G.J."/>
        </authorList>
    </citation>
    <scope>NUCLEOTIDE SEQUENCE [LARGE SCALE GENOMIC DNA]</scope>
    <source>
        <strain evidence="1 2">DSM 6540</strain>
    </source>
</reference>
<sequence length="39" mass="4148">MKPRGKRGDGNFSPHLATTLQAGSDSLMIAQRKTGSNAF</sequence>
<comment type="caution">
    <text evidence="1">The sequence shown here is derived from an EMBL/GenBank/DDBJ whole genome shotgun (WGS) entry which is preliminary data.</text>
</comment>
<proteinExistence type="predicted"/>
<dbReference type="EMBL" id="AFGF01000062">
    <property type="protein sequence ID" value="EGO64339.1"/>
    <property type="molecule type" value="Genomic_DNA"/>
</dbReference>
<organism evidence="1 2">
    <name type="scientific">Acetonema longum DSM 6540</name>
    <dbReference type="NCBI Taxonomy" id="1009370"/>
    <lineage>
        <taxon>Bacteria</taxon>
        <taxon>Bacillati</taxon>
        <taxon>Bacillota</taxon>
        <taxon>Negativicutes</taxon>
        <taxon>Acetonemataceae</taxon>
        <taxon>Acetonema</taxon>
    </lineage>
</organism>
<dbReference type="STRING" id="1009370.ALO_08445"/>
<dbReference type="AlphaFoldDB" id="F7NHZ1"/>
<gene>
    <name evidence="1" type="ORF">ALO_08445</name>
</gene>
<accession>F7NHZ1</accession>
<protein>
    <submittedName>
        <fullName evidence="1">Uncharacterized protein</fullName>
    </submittedName>
</protein>
<evidence type="ECO:0000313" key="2">
    <source>
        <dbReference type="Proteomes" id="UP000003240"/>
    </source>
</evidence>
<dbReference type="Proteomes" id="UP000003240">
    <property type="component" value="Unassembled WGS sequence"/>
</dbReference>
<keyword evidence="2" id="KW-1185">Reference proteome</keyword>
<name>F7NHZ1_9FIRM</name>
<evidence type="ECO:0000313" key="1">
    <source>
        <dbReference type="EMBL" id="EGO64339.1"/>
    </source>
</evidence>